<keyword evidence="1" id="KW-1133">Transmembrane helix</keyword>
<keyword evidence="1" id="KW-0812">Transmembrane</keyword>
<proteinExistence type="predicted"/>
<evidence type="ECO:0000256" key="1">
    <source>
        <dbReference type="SAM" id="Phobius"/>
    </source>
</evidence>
<accession>A0A2P2PGY1</accession>
<dbReference type="AlphaFoldDB" id="A0A2P2PGY1"/>
<dbReference type="EMBL" id="GGEC01073530">
    <property type="protein sequence ID" value="MBX54014.1"/>
    <property type="molecule type" value="Transcribed_RNA"/>
</dbReference>
<organism evidence="2">
    <name type="scientific">Rhizophora mucronata</name>
    <name type="common">Asiatic mangrove</name>
    <dbReference type="NCBI Taxonomy" id="61149"/>
    <lineage>
        <taxon>Eukaryota</taxon>
        <taxon>Viridiplantae</taxon>
        <taxon>Streptophyta</taxon>
        <taxon>Embryophyta</taxon>
        <taxon>Tracheophyta</taxon>
        <taxon>Spermatophyta</taxon>
        <taxon>Magnoliopsida</taxon>
        <taxon>eudicotyledons</taxon>
        <taxon>Gunneridae</taxon>
        <taxon>Pentapetalae</taxon>
        <taxon>rosids</taxon>
        <taxon>fabids</taxon>
        <taxon>Malpighiales</taxon>
        <taxon>Rhizophoraceae</taxon>
        <taxon>Rhizophora</taxon>
    </lineage>
</organism>
<evidence type="ECO:0000313" key="2">
    <source>
        <dbReference type="EMBL" id="MBX54014.1"/>
    </source>
</evidence>
<keyword evidence="1" id="KW-0472">Membrane</keyword>
<feature type="transmembrane region" description="Helical" evidence="1">
    <location>
        <begin position="6"/>
        <end position="24"/>
    </location>
</feature>
<protein>
    <submittedName>
        <fullName evidence="2">Uncharacterized protein</fullName>
    </submittedName>
</protein>
<name>A0A2P2PGY1_RHIMU</name>
<sequence>MSLLLQLFYVFFCFFFCFIFTKSAKKCITRIFGK</sequence>
<reference evidence="2" key="1">
    <citation type="submission" date="2018-02" db="EMBL/GenBank/DDBJ databases">
        <title>Rhizophora mucronata_Transcriptome.</title>
        <authorList>
            <person name="Meera S.P."/>
            <person name="Sreeshan A."/>
            <person name="Augustine A."/>
        </authorList>
    </citation>
    <scope>NUCLEOTIDE SEQUENCE</scope>
    <source>
        <tissue evidence="2">Leaf</tissue>
    </source>
</reference>